<accession>A0A016VQV7</accession>
<keyword evidence="3" id="KW-1185">Reference proteome</keyword>
<keyword evidence="1" id="KW-1133">Transmembrane helix</keyword>
<reference evidence="3" key="1">
    <citation type="journal article" date="2015" name="Nat. Genet.">
        <title>The genome and transcriptome of the zoonotic hookworm Ancylostoma ceylanicum identify infection-specific gene families.</title>
        <authorList>
            <person name="Schwarz E.M."/>
            <person name="Hu Y."/>
            <person name="Antoshechkin I."/>
            <person name="Miller M.M."/>
            <person name="Sternberg P.W."/>
            <person name="Aroian R.V."/>
        </authorList>
    </citation>
    <scope>NUCLEOTIDE SEQUENCE</scope>
    <source>
        <strain evidence="3">HY135</strain>
    </source>
</reference>
<evidence type="ECO:0000313" key="3">
    <source>
        <dbReference type="Proteomes" id="UP000024635"/>
    </source>
</evidence>
<comment type="caution">
    <text evidence="2">The sequence shown here is derived from an EMBL/GenBank/DDBJ whole genome shotgun (WGS) entry which is preliminary data.</text>
</comment>
<name>A0A016VQV7_9BILA</name>
<evidence type="ECO:0008006" key="4">
    <source>
        <dbReference type="Google" id="ProtNLM"/>
    </source>
</evidence>
<dbReference type="OrthoDB" id="5862640at2759"/>
<organism evidence="2 3">
    <name type="scientific">Ancylostoma ceylanicum</name>
    <dbReference type="NCBI Taxonomy" id="53326"/>
    <lineage>
        <taxon>Eukaryota</taxon>
        <taxon>Metazoa</taxon>
        <taxon>Ecdysozoa</taxon>
        <taxon>Nematoda</taxon>
        <taxon>Chromadorea</taxon>
        <taxon>Rhabditida</taxon>
        <taxon>Rhabditina</taxon>
        <taxon>Rhabditomorpha</taxon>
        <taxon>Strongyloidea</taxon>
        <taxon>Ancylostomatidae</taxon>
        <taxon>Ancylostomatinae</taxon>
        <taxon>Ancylostoma</taxon>
    </lineage>
</organism>
<proteinExistence type="predicted"/>
<dbReference type="AlphaFoldDB" id="A0A016VQV7"/>
<sequence>MVTPNMVKALPTLQQVRTALEHTDYYREHIVHLHQYESQSFVLVGTGRGWALIEGYLLKPTIARDCFFKTFWPHFLILGTALPSFALVLISCERFCAVLTPATYNIIFSGQRRAALLATIPLGGLLTVAIGGLSTLGAAGDRIVANHYCAIITSTALWVLD</sequence>
<feature type="transmembrane region" description="Helical" evidence="1">
    <location>
        <begin position="71"/>
        <end position="93"/>
    </location>
</feature>
<dbReference type="Proteomes" id="UP000024635">
    <property type="component" value="Unassembled WGS sequence"/>
</dbReference>
<keyword evidence="1" id="KW-0472">Membrane</keyword>
<evidence type="ECO:0000256" key="1">
    <source>
        <dbReference type="SAM" id="Phobius"/>
    </source>
</evidence>
<protein>
    <recommendedName>
        <fullName evidence="4">7TM GPCR serpentine receptor class x (Srx) domain-containing protein</fullName>
    </recommendedName>
</protein>
<feature type="transmembrane region" description="Helical" evidence="1">
    <location>
        <begin position="143"/>
        <end position="160"/>
    </location>
</feature>
<feature type="transmembrane region" description="Helical" evidence="1">
    <location>
        <begin position="114"/>
        <end position="137"/>
    </location>
</feature>
<keyword evidence="1" id="KW-0812">Transmembrane</keyword>
<dbReference type="EMBL" id="JARK01001341">
    <property type="protein sequence ID" value="EYC29805.1"/>
    <property type="molecule type" value="Genomic_DNA"/>
</dbReference>
<gene>
    <name evidence="2" type="primary">Acey_s0005.g2270</name>
    <name evidence="2" type="ORF">Y032_0005g2270</name>
</gene>
<evidence type="ECO:0000313" key="2">
    <source>
        <dbReference type="EMBL" id="EYC29805.1"/>
    </source>
</evidence>